<dbReference type="EMBL" id="JACHJS010000001">
    <property type="protein sequence ID" value="MBB4963032.1"/>
    <property type="molecule type" value="Genomic_DNA"/>
</dbReference>
<sequence>MFFKWPFGRGNKITTCACVPEWPGLVAEQAGHHVTGVPSPEGSSPMVMMLGLVAHCTGCGARYPHGWRVAD</sequence>
<organism evidence="1 2">
    <name type="scientific">Saccharothrix violaceirubra</name>
    <dbReference type="NCBI Taxonomy" id="413306"/>
    <lineage>
        <taxon>Bacteria</taxon>
        <taxon>Bacillati</taxon>
        <taxon>Actinomycetota</taxon>
        <taxon>Actinomycetes</taxon>
        <taxon>Pseudonocardiales</taxon>
        <taxon>Pseudonocardiaceae</taxon>
        <taxon>Saccharothrix</taxon>
    </lineage>
</organism>
<dbReference type="AlphaFoldDB" id="A0A7W7WTS4"/>
<protein>
    <submittedName>
        <fullName evidence="1">Uncharacterized protein</fullName>
    </submittedName>
</protein>
<dbReference type="RefSeq" id="WP_184665867.1">
    <property type="nucleotide sequence ID" value="NZ_BAABAI010000004.1"/>
</dbReference>
<evidence type="ECO:0000313" key="2">
    <source>
        <dbReference type="Proteomes" id="UP000542674"/>
    </source>
</evidence>
<name>A0A7W7WTS4_9PSEU</name>
<dbReference type="Proteomes" id="UP000542674">
    <property type="component" value="Unassembled WGS sequence"/>
</dbReference>
<accession>A0A7W7WTS4</accession>
<gene>
    <name evidence="1" type="ORF">F4559_000391</name>
</gene>
<reference evidence="1 2" key="1">
    <citation type="submission" date="2020-08" db="EMBL/GenBank/DDBJ databases">
        <title>Sequencing the genomes of 1000 actinobacteria strains.</title>
        <authorList>
            <person name="Klenk H.-P."/>
        </authorList>
    </citation>
    <scope>NUCLEOTIDE SEQUENCE [LARGE SCALE GENOMIC DNA]</scope>
    <source>
        <strain evidence="1 2">DSM 45084</strain>
    </source>
</reference>
<evidence type="ECO:0000313" key="1">
    <source>
        <dbReference type="EMBL" id="MBB4963032.1"/>
    </source>
</evidence>
<proteinExistence type="predicted"/>
<keyword evidence="2" id="KW-1185">Reference proteome</keyword>
<comment type="caution">
    <text evidence="1">The sequence shown here is derived from an EMBL/GenBank/DDBJ whole genome shotgun (WGS) entry which is preliminary data.</text>
</comment>